<dbReference type="Gene3D" id="3.30.360.10">
    <property type="entry name" value="Dihydrodipicolinate Reductase, domain 2"/>
    <property type="match status" value="1"/>
</dbReference>
<dbReference type="InterPro" id="IPR050463">
    <property type="entry name" value="Gfo/Idh/MocA_oxidrdct_glycsds"/>
</dbReference>
<dbReference type="Proteomes" id="UP001233314">
    <property type="component" value="Unassembled WGS sequence"/>
</dbReference>
<dbReference type="SUPFAM" id="SSF55347">
    <property type="entry name" value="Glyceraldehyde-3-phosphate dehydrogenase-like, C-terminal domain"/>
    <property type="match status" value="1"/>
</dbReference>
<dbReference type="InterPro" id="IPR036291">
    <property type="entry name" value="NAD(P)-bd_dom_sf"/>
</dbReference>
<proteinExistence type="predicted"/>
<dbReference type="PANTHER" id="PTHR43818">
    <property type="entry name" value="BCDNA.GH03377"/>
    <property type="match status" value="1"/>
</dbReference>
<dbReference type="Pfam" id="PF01408">
    <property type="entry name" value="GFO_IDH_MocA"/>
    <property type="match status" value="1"/>
</dbReference>
<organism evidence="3 4">
    <name type="scientific">Nocardioides jiangxiensis</name>
    <dbReference type="NCBI Taxonomy" id="3064524"/>
    <lineage>
        <taxon>Bacteria</taxon>
        <taxon>Bacillati</taxon>
        <taxon>Actinomycetota</taxon>
        <taxon>Actinomycetes</taxon>
        <taxon>Propionibacteriales</taxon>
        <taxon>Nocardioidaceae</taxon>
        <taxon>Nocardioides</taxon>
    </lineage>
</organism>
<gene>
    <name evidence="3" type="ORF">Q5722_03360</name>
</gene>
<dbReference type="InterPro" id="IPR000683">
    <property type="entry name" value="Gfo/Idh/MocA-like_OxRdtase_N"/>
</dbReference>
<evidence type="ECO:0000256" key="1">
    <source>
        <dbReference type="ARBA" id="ARBA00023002"/>
    </source>
</evidence>
<accession>A0ABT9AY44</accession>
<comment type="caution">
    <text evidence="3">The sequence shown here is derived from an EMBL/GenBank/DDBJ whole genome shotgun (WGS) entry which is preliminary data.</text>
</comment>
<keyword evidence="4" id="KW-1185">Reference proteome</keyword>
<keyword evidence="1" id="KW-0560">Oxidoreductase</keyword>
<name>A0ABT9AY44_9ACTN</name>
<dbReference type="PANTHER" id="PTHR43818:SF11">
    <property type="entry name" value="BCDNA.GH03377"/>
    <property type="match status" value="1"/>
</dbReference>
<dbReference type="RefSeq" id="WP_305026801.1">
    <property type="nucleotide sequence ID" value="NZ_JAUQTA010000001.1"/>
</dbReference>
<protein>
    <submittedName>
        <fullName evidence="3">Gfo/Idh/MocA family oxidoreductase</fullName>
    </submittedName>
</protein>
<reference evidence="3 4" key="1">
    <citation type="submission" date="2023-07" db="EMBL/GenBank/DDBJ databases">
        <title>Nocardioides sp. nov WY-20 isolated from soil.</title>
        <authorList>
            <person name="Liu B."/>
            <person name="Wan Y."/>
        </authorList>
    </citation>
    <scope>NUCLEOTIDE SEQUENCE [LARGE SCALE GENOMIC DNA]</scope>
    <source>
        <strain evidence="3 4">WY-20</strain>
    </source>
</reference>
<feature type="domain" description="Gfo/Idh/MocA-like oxidoreductase N-terminal" evidence="2">
    <location>
        <begin position="3"/>
        <end position="117"/>
    </location>
</feature>
<sequence length="307" mass="32389">MTIRIGVVGTGPWARTTHAAGCAAHPDVELTGIWGRDLGRASALADPHGVPAYDDFDAFLEAVDAVTFAITPDVQAELAIRAARAGKHLLLDKPVATTTELADAVVDAARDVSSVVFFTGRFVPDWEAWLAGFRPATTHSGSAAWLTLLAPDSPYAGSTWRKEQGALWDVGPHALSFLLPALGPVVAVTGARGRGDQVQLVLTHESGATSSMDLSLTMPVAARHQGVELWDATGRHTRPDTPRDVEAAYAQALTELVTCIREGRTTHRCDVRFGRDVVDVLARCEAALGGSGEDVGALGGQEQAADQ</sequence>
<dbReference type="SUPFAM" id="SSF51735">
    <property type="entry name" value="NAD(P)-binding Rossmann-fold domains"/>
    <property type="match status" value="1"/>
</dbReference>
<evidence type="ECO:0000313" key="4">
    <source>
        <dbReference type="Proteomes" id="UP001233314"/>
    </source>
</evidence>
<evidence type="ECO:0000313" key="3">
    <source>
        <dbReference type="EMBL" id="MDO7867399.1"/>
    </source>
</evidence>
<dbReference type="Gene3D" id="3.40.50.720">
    <property type="entry name" value="NAD(P)-binding Rossmann-like Domain"/>
    <property type="match status" value="1"/>
</dbReference>
<evidence type="ECO:0000259" key="2">
    <source>
        <dbReference type="Pfam" id="PF01408"/>
    </source>
</evidence>
<dbReference type="EMBL" id="JAUQTA010000001">
    <property type="protein sequence ID" value="MDO7867399.1"/>
    <property type="molecule type" value="Genomic_DNA"/>
</dbReference>